<dbReference type="SFLD" id="SFLDG01151">
    <property type="entry name" value="Main.2:_Nu-like"/>
    <property type="match status" value="1"/>
</dbReference>
<reference evidence="4 5" key="1">
    <citation type="submission" date="2014-12" db="EMBL/GenBank/DDBJ databases">
        <title>Draft genome sequences of 29 type strains of Enterococci.</title>
        <authorList>
            <person name="Zhong Z."/>
            <person name="Sun Z."/>
            <person name="Liu W."/>
            <person name="Zhang W."/>
            <person name="Zhang H."/>
        </authorList>
    </citation>
    <scope>NUCLEOTIDE SEQUENCE [LARGE SCALE GENOMIC DNA]</scope>
    <source>
        <strain evidence="4 5">DSM 22802</strain>
    </source>
</reference>
<dbReference type="GO" id="GO:0016740">
    <property type="term" value="F:transferase activity"/>
    <property type="evidence" value="ECO:0007669"/>
    <property type="project" value="UniProtKB-KW"/>
</dbReference>
<evidence type="ECO:0000256" key="1">
    <source>
        <dbReference type="RuleBase" id="RU003494"/>
    </source>
</evidence>
<dbReference type="Proteomes" id="UP000183700">
    <property type="component" value="Unassembled WGS sequence"/>
</dbReference>
<dbReference type="PANTHER" id="PTHR44051">
    <property type="entry name" value="GLUTATHIONE S-TRANSFERASE-RELATED"/>
    <property type="match status" value="1"/>
</dbReference>
<dbReference type="CDD" id="cd03048">
    <property type="entry name" value="GST_N_Ure2p_like"/>
    <property type="match status" value="1"/>
</dbReference>
<dbReference type="PROSITE" id="PS50404">
    <property type="entry name" value="GST_NTER"/>
    <property type="match status" value="1"/>
</dbReference>
<gene>
    <name evidence="4" type="ORF">RV00_GL002698</name>
</gene>
<dbReference type="SFLD" id="SFLDG00358">
    <property type="entry name" value="Main_(cytGST)"/>
    <property type="match status" value="1"/>
</dbReference>
<evidence type="ECO:0000313" key="5">
    <source>
        <dbReference type="Proteomes" id="UP000183700"/>
    </source>
</evidence>
<dbReference type="SUPFAM" id="SSF47616">
    <property type="entry name" value="GST C-terminal domain-like"/>
    <property type="match status" value="1"/>
</dbReference>
<dbReference type="EMBL" id="JXKM01000006">
    <property type="protein sequence ID" value="OJG35513.1"/>
    <property type="molecule type" value="Genomic_DNA"/>
</dbReference>
<accession>A0A1L8SU93</accession>
<evidence type="ECO:0000313" key="4">
    <source>
        <dbReference type="EMBL" id="OJG35513.1"/>
    </source>
</evidence>
<dbReference type="AlphaFoldDB" id="A0A1L8SU93"/>
<name>A0A1L8SU93_9ENTE</name>
<protein>
    <submittedName>
        <fullName evidence="4">S-transferase</fullName>
    </submittedName>
</protein>
<proteinExistence type="inferred from homology"/>
<dbReference type="PROSITE" id="PS50405">
    <property type="entry name" value="GST_CTER"/>
    <property type="match status" value="1"/>
</dbReference>
<dbReference type="SUPFAM" id="SSF52833">
    <property type="entry name" value="Thioredoxin-like"/>
    <property type="match status" value="1"/>
</dbReference>
<dbReference type="Gene3D" id="3.40.30.10">
    <property type="entry name" value="Glutaredoxin"/>
    <property type="match status" value="1"/>
</dbReference>
<dbReference type="Gene3D" id="1.20.1050.10">
    <property type="match status" value="1"/>
</dbReference>
<dbReference type="InterPro" id="IPR010987">
    <property type="entry name" value="Glutathione-S-Trfase_C-like"/>
</dbReference>
<keyword evidence="5" id="KW-1185">Reference proteome</keyword>
<dbReference type="NCBIfam" id="NF008731">
    <property type="entry name" value="PRK11752.1"/>
    <property type="match status" value="1"/>
</dbReference>
<dbReference type="InterPro" id="IPR004046">
    <property type="entry name" value="GST_C"/>
</dbReference>
<keyword evidence="4" id="KW-0808">Transferase</keyword>
<dbReference type="Pfam" id="PF00043">
    <property type="entry name" value="GST_C"/>
    <property type="match status" value="1"/>
</dbReference>
<sequence>MTQVGVIFIRAEYLGFLIRKGKIKEKESSRRSEQMSNYKLPKVWQWQNENDSISGNRPTAGSRFEQTLPVGTAPFQLYSLGTPNGIKIPIMFEELKELGVAEVDYDLYKIDISQGDQFGSDFSAINPNGKIPALVDQSLQVNVFESGAILLYLAEKFGQLLPTELHARTETLNWLFWQVGAAPFVGGGFGHFFEYAPEPMEYPINRYTMETKRQLDLLDQTLANRAYIAGDNYSIADIAIWSWYGEIMLGRSYSGSAEFLSVEEYPHLMAWSQKIAERPAVKRGLAVTYQPID</sequence>
<dbReference type="STRING" id="319970.RV00_GL002698"/>
<feature type="domain" description="GST N-terminal" evidence="2">
    <location>
        <begin position="73"/>
        <end position="161"/>
    </location>
</feature>
<comment type="similarity">
    <text evidence="1">Belongs to the GST superfamily.</text>
</comment>
<dbReference type="Pfam" id="PF02798">
    <property type="entry name" value="GST_N"/>
    <property type="match status" value="1"/>
</dbReference>
<feature type="domain" description="GST C-terminal" evidence="3">
    <location>
        <begin position="164"/>
        <end position="293"/>
    </location>
</feature>
<dbReference type="InterPro" id="IPR004045">
    <property type="entry name" value="Glutathione_S-Trfase_N"/>
</dbReference>
<dbReference type="InterPro" id="IPR036249">
    <property type="entry name" value="Thioredoxin-like_sf"/>
</dbReference>
<comment type="caution">
    <text evidence="4">The sequence shown here is derived from an EMBL/GenBank/DDBJ whole genome shotgun (WGS) entry which is preliminary data.</text>
</comment>
<dbReference type="InterPro" id="IPR036282">
    <property type="entry name" value="Glutathione-S-Trfase_C_sf"/>
</dbReference>
<evidence type="ECO:0000259" key="3">
    <source>
        <dbReference type="PROSITE" id="PS50405"/>
    </source>
</evidence>
<evidence type="ECO:0000259" key="2">
    <source>
        <dbReference type="PROSITE" id="PS50404"/>
    </source>
</evidence>
<dbReference type="PANTHER" id="PTHR44051:SF22">
    <property type="entry name" value="DISULFIDE-BOND OXIDOREDUCTASE YGHU"/>
    <property type="match status" value="1"/>
</dbReference>
<organism evidence="4 5">
    <name type="scientific">Enterococcus devriesei</name>
    <dbReference type="NCBI Taxonomy" id="319970"/>
    <lineage>
        <taxon>Bacteria</taxon>
        <taxon>Bacillati</taxon>
        <taxon>Bacillota</taxon>
        <taxon>Bacilli</taxon>
        <taxon>Lactobacillales</taxon>
        <taxon>Enterococcaceae</taxon>
        <taxon>Enterococcus</taxon>
    </lineage>
</organism>
<dbReference type="SFLD" id="SFLDS00019">
    <property type="entry name" value="Glutathione_Transferase_(cytos"/>
    <property type="match status" value="1"/>
</dbReference>
<dbReference type="InterPro" id="IPR040079">
    <property type="entry name" value="Glutathione_S-Trfase"/>
</dbReference>